<proteinExistence type="predicted"/>
<feature type="region of interest" description="Disordered" evidence="1">
    <location>
        <begin position="205"/>
        <end position="245"/>
    </location>
</feature>
<dbReference type="Proteomes" id="UP000245591">
    <property type="component" value="Unassembled WGS sequence"/>
</dbReference>
<keyword evidence="3" id="KW-1185">Reference proteome</keyword>
<comment type="caution">
    <text evidence="2">The sequence shown here is derived from an EMBL/GenBank/DDBJ whole genome shotgun (WGS) entry which is preliminary data.</text>
</comment>
<gene>
    <name evidence="2" type="ORF">BB558_002942</name>
</gene>
<sequence>MDKTTASLIRELTKKVDELLIERANARDPEEDQHITTRIPITDLNVYPELFEALPSIEEDFFRTPMTEEEKNEAIYTCPRTIAMNYQPPPFNNLASPVVKKAEIILYGIQVALAQATRPIDHYVHFRIQEDPKPTEDDPHIVLATTMRILLLDIATTVTQDRLDNLHKGMELPGKPHQLVESNIKPLMDPEVLEILLASKKTMKRSRSTADLPPTQIQAEIEPKSQQGINEGNSLTSSKASHKEIQPQTPGFYIQLFTIPKKTGDL</sequence>
<accession>A0A2U1J7F5</accession>
<dbReference type="EMBL" id="MBFU01000256">
    <property type="protein sequence ID" value="PWA00985.1"/>
    <property type="molecule type" value="Genomic_DNA"/>
</dbReference>
<feature type="compositionally biased region" description="Polar residues" evidence="1">
    <location>
        <begin position="224"/>
        <end position="239"/>
    </location>
</feature>
<name>A0A2U1J7F5_SMIAN</name>
<organism evidence="2 3">
    <name type="scientific">Smittium angustum</name>
    <dbReference type="NCBI Taxonomy" id="133377"/>
    <lineage>
        <taxon>Eukaryota</taxon>
        <taxon>Fungi</taxon>
        <taxon>Fungi incertae sedis</taxon>
        <taxon>Zoopagomycota</taxon>
        <taxon>Kickxellomycotina</taxon>
        <taxon>Harpellomycetes</taxon>
        <taxon>Harpellales</taxon>
        <taxon>Legeriomycetaceae</taxon>
        <taxon>Smittium</taxon>
    </lineage>
</organism>
<reference evidence="2 3" key="1">
    <citation type="journal article" date="2018" name="MBio">
        <title>Comparative Genomics Reveals the Core Gene Toolbox for the Fungus-Insect Symbiosis.</title>
        <authorList>
            <person name="Wang Y."/>
            <person name="Stata M."/>
            <person name="Wang W."/>
            <person name="Stajich J.E."/>
            <person name="White M.M."/>
            <person name="Moncalvo J.M."/>
        </authorList>
    </citation>
    <scope>NUCLEOTIDE SEQUENCE [LARGE SCALE GENOMIC DNA]</scope>
    <source>
        <strain evidence="2 3">AUS-126-30</strain>
    </source>
</reference>
<dbReference type="AlphaFoldDB" id="A0A2U1J7F5"/>
<evidence type="ECO:0000313" key="2">
    <source>
        <dbReference type="EMBL" id="PWA00985.1"/>
    </source>
</evidence>
<evidence type="ECO:0000256" key="1">
    <source>
        <dbReference type="SAM" id="MobiDB-lite"/>
    </source>
</evidence>
<protein>
    <submittedName>
        <fullName evidence="2">Uncharacterized protein</fullName>
    </submittedName>
</protein>
<evidence type="ECO:0000313" key="3">
    <source>
        <dbReference type="Proteomes" id="UP000245591"/>
    </source>
</evidence>